<gene>
    <name evidence="1" type="ORF">PGX00_09395</name>
</gene>
<proteinExistence type="predicted"/>
<dbReference type="InterPro" id="IPR007351">
    <property type="entry name" value="YjbR"/>
</dbReference>
<dbReference type="GO" id="GO:0003677">
    <property type="term" value="F:DNA binding"/>
    <property type="evidence" value="ECO:0007669"/>
    <property type="project" value="UniProtKB-KW"/>
</dbReference>
<keyword evidence="2" id="KW-1185">Reference proteome</keyword>
<dbReference type="SUPFAM" id="SSF142906">
    <property type="entry name" value="YjbR-like"/>
    <property type="match status" value="1"/>
</dbReference>
<evidence type="ECO:0000313" key="2">
    <source>
        <dbReference type="Proteomes" id="UP001210678"/>
    </source>
</evidence>
<dbReference type="PANTHER" id="PTHR35145:SF1">
    <property type="entry name" value="CYTOPLASMIC PROTEIN"/>
    <property type="match status" value="1"/>
</dbReference>
<sequence length="119" mass="13508">MDDIKQWSKYLLSLPGSDLSYPFGPDTLVFKVKGKMFALIGHRNDKDFMNLKAIPDNVLFLTEQYESITPGYHMNKKHWVSVEIGHSENDGMLKGLADDSYLLVKSSLTKKLQNEVDGL</sequence>
<dbReference type="RefSeq" id="WP_272135565.1">
    <property type="nucleotide sequence ID" value="NZ_JAQLOI010000001.1"/>
</dbReference>
<dbReference type="Proteomes" id="UP001210678">
    <property type="component" value="Unassembled WGS sequence"/>
</dbReference>
<comment type="caution">
    <text evidence="1">The sequence shown here is derived from an EMBL/GenBank/DDBJ whole genome shotgun (WGS) entry which is preliminary data.</text>
</comment>
<reference evidence="1 2" key="1">
    <citation type="submission" date="2023-01" db="EMBL/GenBank/DDBJ databases">
        <title>Vibrio sp. KJ40-1 sp.nov, isolated from marine algae.</title>
        <authorList>
            <person name="Butt M."/>
            <person name="Kim J.M.J."/>
            <person name="Jeon C.O.C."/>
        </authorList>
    </citation>
    <scope>NUCLEOTIDE SEQUENCE [LARGE SCALE GENOMIC DNA]</scope>
    <source>
        <strain evidence="1 2">KJ40-1</strain>
    </source>
</reference>
<protein>
    <submittedName>
        <fullName evidence="1">MmcQ/YjbR family DNA-binding protein</fullName>
    </submittedName>
</protein>
<keyword evidence="1" id="KW-0238">DNA-binding</keyword>
<organism evidence="1 2">
    <name type="scientific">Vibrio algarum</name>
    <dbReference type="NCBI Taxonomy" id="3020714"/>
    <lineage>
        <taxon>Bacteria</taxon>
        <taxon>Pseudomonadati</taxon>
        <taxon>Pseudomonadota</taxon>
        <taxon>Gammaproteobacteria</taxon>
        <taxon>Vibrionales</taxon>
        <taxon>Vibrionaceae</taxon>
        <taxon>Vibrio</taxon>
    </lineage>
</organism>
<evidence type="ECO:0000313" key="1">
    <source>
        <dbReference type="EMBL" id="MDB1123856.1"/>
    </source>
</evidence>
<name>A0ABT4YQM3_9VIBR</name>
<dbReference type="PANTHER" id="PTHR35145">
    <property type="entry name" value="CYTOPLASMIC PROTEIN-RELATED"/>
    <property type="match status" value="1"/>
</dbReference>
<dbReference type="InterPro" id="IPR038056">
    <property type="entry name" value="YjbR-like_sf"/>
</dbReference>
<accession>A0ABT4YQM3</accession>
<dbReference type="InterPro" id="IPR058532">
    <property type="entry name" value="YjbR/MT2646/Rv2570-like"/>
</dbReference>
<dbReference type="Pfam" id="PF04237">
    <property type="entry name" value="YjbR"/>
    <property type="match status" value="1"/>
</dbReference>
<dbReference type="Gene3D" id="3.90.1150.30">
    <property type="match status" value="1"/>
</dbReference>
<dbReference type="EMBL" id="JAQLOI010000001">
    <property type="protein sequence ID" value="MDB1123856.1"/>
    <property type="molecule type" value="Genomic_DNA"/>
</dbReference>